<protein>
    <submittedName>
        <fullName evidence="5">NUT family member 2G-like</fullName>
    </submittedName>
</protein>
<dbReference type="OrthoDB" id="9836629at2759"/>
<evidence type="ECO:0000313" key="4">
    <source>
        <dbReference type="Proteomes" id="UP000504623"/>
    </source>
</evidence>
<feature type="domain" description="Nuclear Testis protein N-terminal" evidence="3">
    <location>
        <begin position="146"/>
        <end position="406"/>
    </location>
</feature>
<organism evidence="4 5">
    <name type="scientific">Chrysochloris asiatica</name>
    <name type="common">Cape golden mole</name>
    <dbReference type="NCBI Taxonomy" id="185453"/>
    <lineage>
        <taxon>Eukaryota</taxon>
        <taxon>Metazoa</taxon>
        <taxon>Chordata</taxon>
        <taxon>Craniata</taxon>
        <taxon>Vertebrata</taxon>
        <taxon>Euteleostomi</taxon>
        <taxon>Mammalia</taxon>
        <taxon>Eutheria</taxon>
        <taxon>Afrotheria</taxon>
        <taxon>Chrysochloridae</taxon>
        <taxon>Chrysochlorinae</taxon>
        <taxon>Chrysochloris</taxon>
    </lineage>
</organism>
<evidence type="ECO:0000259" key="3">
    <source>
        <dbReference type="Pfam" id="PF12881"/>
    </source>
</evidence>
<comment type="similarity">
    <text evidence="1">Belongs to the NUT family.</text>
</comment>
<dbReference type="GeneID" id="102830715"/>
<gene>
    <name evidence="5" type="primary">LOC102830715</name>
</gene>
<evidence type="ECO:0000313" key="5">
    <source>
        <dbReference type="RefSeq" id="XP_006877888.1"/>
    </source>
</evidence>
<sequence length="467" mass="52272">MALQGATPVLRQDMTMNPGASMSPFTALHFSPPTPRTQYQPLWEQHQLPLMTSSCPPSMPLGLSVFPKPPLVTGVGGPGPNMAVTGNIILQVRSEGELPVPQTVIVTQTPLNWNTPGTVSGTVLNAPPPFVAASAMEQLIPATSVVDDSSCNSKSVYENYRRWQCFKPLARRHHLQSPDTEALSCFLIPVMRSLAQLKPTMILEEGLWRSVQEWQDKSNFDRMIYYEMAGKFMEFEADEMQIQKLQQRKGSAHLPPPVPQKFHPPKTSDTVTGQHPDRKCQNTTPQEAATQIQVHLGTQSTHEAMKEYADIMEDLLGLAYSATGEPNGKEKGDNEQQQEKHDIYTDPGLLNYNDKLCSQEAFVTKVEPVIHLQFLEMLLSPESQTDPLSLIQELEQEERLTLSRVVAVIHPQFLEMLLSPEPQADPLSLIQELEQEEGLTHTQLMEKRLLKLREAENVEALPSYNVL</sequence>
<keyword evidence="4" id="KW-1185">Reference proteome</keyword>
<name>A0A9B0UBP0_CHRAS</name>
<dbReference type="Pfam" id="PF12881">
    <property type="entry name" value="NUT"/>
    <property type="match status" value="2"/>
</dbReference>
<accession>A0A9B0UBP0</accession>
<dbReference type="Proteomes" id="UP000504623">
    <property type="component" value="Unplaced"/>
</dbReference>
<feature type="region of interest" description="Disordered" evidence="2">
    <location>
        <begin position="246"/>
        <end position="282"/>
    </location>
</feature>
<reference evidence="5" key="1">
    <citation type="submission" date="2025-08" db="UniProtKB">
        <authorList>
            <consortium name="RefSeq"/>
        </authorList>
    </citation>
    <scope>IDENTIFICATION</scope>
    <source>
        <tissue evidence="5">Spleen</tissue>
    </source>
</reference>
<dbReference type="AlphaFoldDB" id="A0A9B0UBP0"/>
<feature type="domain" description="Nuclear Testis protein N-terminal" evidence="3">
    <location>
        <begin position="14"/>
        <end position="144"/>
    </location>
</feature>
<dbReference type="PANTHER" id="PTHR22879:SF14">
    <property type="entry name" value="NUT FAMILY MEMBER 2A-RELATED"/>
    <property type="match status" value="1"/>
</dbReference>
<evidence type="ECO:0000256" key="1">
    <source>
        <dbReference type="ARBA" id="ARBA00010586"/>
    </source>
</evidence>
<proteinExistence type="inferred from homology"/>
<dbReference type="PANTHER" id="PTHR22879">
    <property type="entry name" value="NUT FAMILY MEMBER 1"/>
    <property type="match status" value="1"/>
</dbReference>
<evidence type="ECO:0000256" key="2">
    <source>
        <dbReference type="SAM" id="MobiDB-lite"/>
    </source>
</evidence>
<dbReference type="InterPro" id="IPR024309">
    <property type="entry name" value="NUT_N"/>
</dbReference>
<dbReference type="RefSeq" id="XP_006877888.1">
    <property type="nucleotide sequence ID" value="XM_006877826.1"/>
</dbReference>
<dbReference type="InterPro" id="IPR024310">
    <property type="entry name" value="NUT"/>
</dbReference>